<dbReference type="EMBL" id="JARZFX010000006">
    <property type="protein sequence ID" value="MEC5424499.1"/>
    <property type="molecule type" value="Genomic_DNA"/>
</dbReference>
<dbReference type="InterPro" id="IPR025906">
    <property type="entry name" value="YjfB_motility"/>
</dbReference>
<evidence type="ECO:0000313" key="1">
    <source>
        <dbReference type="EMBL" id="MEC5424499.1"/>
    </source>
</evidence>
<dbReference type="Pfam" id="PF14070">
    <property type="entry name" value="YjfB_motility"/>
    <property type="match status" value="1"/>
</dbReference>
<accession>A0ABU6KGR4</accession>
<dbReference type="RefSeq" id="WP_327608064.1">
    <property type="nucleotide sequence ID" value="NZ_JARZFX010000006.1"/>
</dbReference>
<keyword evidence="2" id="KW-1185">Reference proteome</keyword>
<comment type="caution">
    <text evidence="1">The sequence shown here is derived from an EMBL/GenBank/DDBJ whole genome shotgun (WGS) entry which is preliminary data.</text>
</comment>
<protein>
    <submittedName>
        <fullName evidence="1">Motility protein</fullName>
    </submittedName>
</protein>
<reference evidence="1 2" key="1">
    <citation type="journal article" date="2024" name="Int. J. Syst. Evol. Microbiol.">
        <title>Virgibacillus tibetensis sp. nov., isolated from salt lake on the Tibetan Plateau of China.</title>
        <authorList>
            <person name="Phurbu D."/>
            <person name="Liu Z.-X."/>
            <person name="Wang R."/>
            <person name="Zheng Y.-Y."/>
            <person name="Liu H.-C."/>
            <person name="Zhou Y.-G."/>
            <person name="Yu Y.-J."/>
            <person name="Li A.-H."/>
        </authorList>
    </citation>
    <scope>NUCLEOTIDE SEQUENCE [LARGE SCALE GENOMIC DNA]</scope>
    <source>
        <strain evidence="1 2">C22-A2</strain>
    </source>
</reference>
<organism evidence="1 2">
    <name type="scientific">Virgibacillus tibetensis</name>
    <dbReference type="NCBI Taxonomy" id="3042313"/>
    <lineage>
        <taxon>Bacteria</taxon>
        <taxon>Bacillati</taxon>
        <taxon>Bacillota</taxon>
        <taxon>Bacilli</taxon>
        <taxon>Bacillales</taxon>
        <taxon>Bacillaceae</taxon>
        <taxon>Virgibacillus</taxon>
    </lineage>
</organism>
<dbReference type="Proteomes" id="UP001335737">
    <property type="component" value="Unassembled WGS sequence"/>
</dbReference>
<gene>
    <name evidence="1" type="ORF">QGM71_13445</name>
</gene>
<proteinExistence type="predicted"/>
<name>A0ABU6KGR4_9BACI</name>
<sequence>MDIAALSIGMANQRVRSEAGLAIMGNVMNVMEQQGLQLMEMLQQPISPAPHPSLGKQVDLKG</sequence>
<evidence type="ECO:0000313" key="2">
    <source>
        <dbReference type="Proteomes" id="UP001335737"/>
    </source>
</evidence>